<dbReference type="SUPFAM" id="SSF53187">
    <property type="entry name" value="Zn-dependent exopeptidases"/>
    <property type="match status" value="1"/>
</dbReference>
<keyword evidence="2" id="KW-0175">Coiled coil</keyword>
<feature type="domain" description="Peptidase M28" evidence="6">
    <location>
        <begin position="354"/>
        <end position="564"/>
    </location>
</feature>
<evidence type="ECO:0000313" key="7">
    <source>
        <dbReference type="EMBL" id="RDX53904.1"/>
    </source>
</evidence>
<evidence type="ECO:0000256" key="3">
    <source>
        <dbReference type="SAM" id="MobiDB-lite"/>
    </source>
</evidence>
<organism evidence="7 8">
    <name type="scientific">Lentinus brumalis</name>
    <dbReference type="NCBI Taxonomy" id="2498619"/>
    <lineage>
        <taxon>Eukaryota</taxon>
        <taxon>Fungi</taxon>
        <taxon>Dikarya</taxon>
        <taxon>Basidiomycota</taxon>
        <taxon>Agaricomycotina</taxon>
        <taxon>Agaricomycetes</taxon>
        <taxon>Polyporales</taxon>
        <taxon>Polyporaceae</taxon>
        <taxon>Lentinus</taxon>
    </lineage>
</organism>
<dbReference type="FunFam" id="3.40.630.10:FF:000101">
    <property type="entry name" value="N-acetylated alpha-linked acidic dipeptidase like 1"/>
    <property type="match status" value="1"/>
</dbReference>
<dbReference type="InterPro" id="IPR046450">
    <property type="entry name" value="PA_dom_sf"/>
</dbReference>
<accession>A0A371DN14</accession>
<feature type="compositionally biased region" description="Basic and acidic residues" evidence="3">
    <location>
        <begin position="684"/>
        <end position="700"/>
    </location>
</feature>
<dbReference type="SUPFAM" id="SSF47672">
    <property type="entry name" value="Transferrin receptor-like dimerisation domain"/>
    <property type="match status" value="2"/>
</dbReference>
<feature type="domain" description="Transferrin receptor-like dimerisation" evidence="5">
    <location>
        <begin position="768"/>
        <end position="851"/>
    </location>
</feature>
<dbReference type="EMBL" id="KZ857386">
    <property type="protein sequence ID" value="RDX53904.1"/>
    <property type="molecule type" value="Genomic_DNA"/>
</dbReference>
<gene>
    <name evidence="7" type="ORF">OH76DRAFT_1399065</name>
</gene>
<sequence>MRAVHTPDDGRQDRHERSWALSAFGGTAPHTLTKEKAEELFLSVPDPTSALLASRLYATHPHIAGSVQDYGDATTILRVFQDELDIIAPPKPPVFPAGSPESQAAIRDIEKLHKPIAWISKYFPVMNTPLDRSLSILGEDGKPEWEADLVEDGDERDPEAAKYRDSVPTFHGYSADGDVEGQLVYVNYGRKEDYDEIIEKGGNLTGKIVLARYGQVLRGLKIKRAEELGAVGVLIYSDPRDDGAVTVANGYAPYPEGPARNPTSVQRGSVEDVTMYPGDPTTPGLPAYENATRTDAENIPKIPSLPISGDNALRLFKEISGGELQDALKLSGKASEKKVKLVNHVDYRVMPIWNAMAVIPGHIKNETVLVGCHRDAWVMGAADPTSGTVSLREVVRGFGALIRSGWRPLRNIVIASWDAEEYGLIGSTEFAEDFPDYISKHVVAYVNLDVSASGSKWNAAGSPSLAHLIKGAALDVSHPSDPSKTLWDARQDQGPFIGQTDVEVTDFWVEQNKDYVLGDLSIPPLSSGSDYVPFLLHLGVASMEQGFDRTLFDAAHHYHSIYDTQRWQELYADPGFVRYVAVAKHLGLVLLRLADSIILPLNTTHYALELHKYLDRVESIASSSKTDADFSGLRDSIERLVDASKALDAEKEEAEAKFRELLDKLPHSRPFHGHVHGHLHHHSHDNGGNHHHHEHDDAKNEPAPIHPHGHDHARDRAAGDHIHLRGHCAHHGPPLTHHLAHSLPEWLKRLLEKIFKHGPPTPIKKFIEAAQRVQRANAKLVAFERGFISEEGIKDREWYKHLGVAPGKWLGYGATTLPSVTEALTIEGNSTLAEKEASRVAALLDKLAETIKV</sequence>
<feature type="compositionally biased region" description="Basic residues" evidence="3">
    <location>
        <begin position="669"/>
        <end position="683"/>
    </location>
</feature>
<dbReference type="CDD" id="cd08022">
    <property type="entry name" value="M28_PSMA_like"/>
    <property type="match status" value="1"/>
</dbReference>
<name>A0A371DN14_9APHY</name>
<dbReference type="CDD" id="cd02121">
    <property type="entry name" value="PA_GCPII_like"/>
    <property type="match status" value="1"/>
</dbReference>
<evidence type="ECO:0000259" key="4">
    <source>
        <dbReference type="Pfam" id="PF02225"/>
    </source>
</evidence>
<dbReference type="InterPro" id="IPR007484">
    <property type="entry name" value="Peptidase_M28"/>
</dbReference>
<dbReference type="InterPro" id="IPR003137">
    <property type="entry name" value="PA_domain"/>
</dbReference>
<protein>
    <submittedName>
        <fullName evidence="7">Zn-dependent exopeptidase</fullName>
    </submittedName>
</protein>
<dbReference type="PANTHER" id="PTHR10404:SF46">
    <property type="entry name" value="VACUOLAR PROTEIN SORTING-ASSOCIATED PROTEIN 70"/>
    <property type="match status" value="1"/>
</dbReference>
<dbReference type="GO" id="GO:0004180">
    <property type="term" value="F:carboxypeptidase activity"/>
    <property type="evidence" value="ECO:0007669"/>
    <property type="project" value="TreeGrafter"/>
</dbReference>
<dbReference type="InterPro" id="IPR007365">
    <property type="entry name" value="TFR-like_dimer_dom"/>
</dbReference>
<feature type="domain" description="PA" evidence="4">
    <location>
        <begin position="179"/>
        <end position="255"/>
    </location>
</feature>
<dbReference type="Pfam" id="PF04253">
    <property type="entry name" value="TFR_dimer"/>
    <property type="match status" value="1"/>
</dbReference>
<dbReference type="Pfam" id="PF04389">
    <property type="entry name" value="Peptidase_M28"/>
    <property type="match status" value="1"/>
</dbReference>
<dbReference type="Pfam" id="PF02225">
    <property type="entry name" value="PA"/>
    <property type="match status" value="1"/>
</dbReference>
<dbReference type="Gene3D" id="3.40.630.10">
    <property type="entry name" value="Zn peptidases"/>
    <property type="match status" value="1"/>
</dbReference>
<evidence type="ECO:0000256" key="2">
    <source>
        <dbReference type="SAM" id="Coils"/>
    </source>
</evidence>
<dbReference type="SUPFAM" id="SSF52025">
    <property type="entry name" value="PA domain"/>
    <property type="match status" value="1"/>
</dbReference>
<dbReference type="OrthoDB" id="5841748at2759"/>
<dbReference type="Gene3D" id="1.20.930.40">
    <property type="entry name" value="Transferrin receptor-like, dimerisation domain"/>
    <property type="match status" value="1"/>
</dbReference>
<dbReference type="Proteomes" id="UP000256964">
    <property type="component" value="Unassembled WGS sequence"/>
</dbReference>
<reference evidence="7 8" key="1">
    <citation type="journal article" date="2018" name="Biotechnol. Biofuels">
        <title>Integrative visual omics of the white-rot fungus Polyporus brumalis exposes the biotechnological potential of its oxidative enzymes for delignifying raw plant biomass.</title>
        <authorList>
            <person name="Miyauchi S."/>
            <person name="Rancon A."/>
            <person name="Drula E."/>
            <person name="Hage H."/>
            <person name="Chaduli D."/>
            <person name="Favel A."/>
            <person name="Grisel S."/>
            <person name="Henrissat B."/>
            <person name="Herpoel-Gimbert I."/>
            <person name="Ruiz-Duenas F.J."/>
            <person name="Chevret D."/>
            <person name="Hainaut M."/>
            <person name="Lin J."/>
            <person name="Wang M."/>
            <person name="Pangilinan J."/>
            <person name="Lipzen A."/>
            <person name="Lesage-Meessen L."/>
            <person name="Navarro D."/>
            <person name="Riley R."/>
            <person name="Grigoriev I.V."/>
            <person name="Zhou S."/>
            <person name="Raouche S."/>
            <person name="Rosso M.N."/>
        </authorList>
    </citation>
    <scope>NUCLEOTIDE SEQUENCE [LARGE SCALE GENOMIC DNA]</scope>
    <source>
        <strain evidence="7 8">BRFM 1820</strain>
    </source>
</reference>
<evidence type="ECO:0000259" key="6">
    <source>
        <dbReference type="Pfam" id="PF04389"/>
    </source>
</evidence>
<keyword evidence="8" id="KW-1185">Reference proteome</keyword>
<dbReference type="STRING" id="139420.A0A371DN14"/>
<evidence type="ECO:0000313" key="8">
    <source>
        <dbReference type="Proteomes" id="UP000256964"/>
    </source>
</evidence>
<evidence type="ECO:0000259" key="5">
    <source>
        <dbReference type="Pfam" id="PF04253"/>
    </source>
</evidence>
<comment type="similarity">
    <text evidence="1">Belongs to the peptidase M28 family. M28B subfamily.</text>
</comment>
<dbReference type="PANTHER" id="PTHR10404">
    <property type="entry name" value="N-ACETYLATED-ALPHA-LINKED ACIDIC DIPEPTIDASE"/>
    <property type="match status" value="1"/>
</dbReference>
<dbReference type="InterPro" id="IPR039373">
    <property type="entry name" value="Peptidase_M28B"/>
</dbReference>
<dbReference type="InterPro" id="IPR036757">
    <property type="entry name" value="TFR-like_dimer_dom_sf"/>
</dbReference>
<dbReference type="AlphaFoldDB" id="A0A371DN14"/>
<feature type="coiled-coil region" evidence="2">
    <location>
        <begin position="633"/>
        <end position="664"/>
    </location>
</feature>
<evidence type="ECO:0000256" key="1">
    <source>
        <dbReference type="ARBA" id="ARBA00005634"/>
    </source>
</evidence>
<feature type="region of interest" description="Disordered" evidence="3">
    <location>
        <begin position="669"/>
        <end position="714"/>
    </location>
</feature>
<proteinExistence type="inferred from homology"/>
<dbReference type="Gene3D" id="3.50.30.30">
    <property type="match status" value="1"/>
</dbReference>